<dbReference type="Gene3D" id="3.40.630.40">
    <property type="entry name" value="Zn-dependent exopeptidases"/>
    <property type="match status" value="1"/>
</dbReference>
<comment type="catalytic activity">
    <reaction evidence="1">
        <text>Hydrolyzes the link between N-acetylmuramoyl residues and L-amino acid residues in certain cell-wall glycopeptides.</text>
        <dbReference type="EC" id="3.5.1.28"/>
    </reaction>
</comment>
<dbReference type="SUPFAM" id="SSF53187">
    <property type="entry name" value="Zn-dependent exopeptidases"/>
    <property type="match status" value="1"/>
</dbReference>
<evidence type="ECO:0000259" key="5">
    <source>
        <dbReference type="SMART" id="SM00646"/>
    </source>
</evidence>
<evidence type="ECO:0000256" key="1">
    <source>
        <dbReference type="ARBA" id="ARBA00001561"/>
    </source>
</evidence>
<dbReference type="PANTHER" id="PTHR30404:SF0">
    <property type="entry name" value="N-ACETYLMURAMOYL-L-ALANINE AMIDASE AMIC"/>
    <property type="match status" value="1"/>
</dbReference>
<evidence type="ECO:0000256" key="3">
    <source>
        <dbReference type="ARBA" id="ARBA00022801"/>
    </source>
</evidence>
<feature type="signal peptide" evidence="4">
    <location>
        <begin position="1"/>
        <end position="18"/>
    </location>
</feature>
<dbReference type="Proteomes" id="UP000798602">
    <property type="component" value="Unassembled WGS sequence"/>
</dbReference>
<dbReference type="EMBL" id="JAABLM010000020">
    <property type="protein sequence ID" value="NBL66036.1"/>
    <property type="molecule type" value="Genomic_DNA"/>
</dbReference>
<keyword evidence="4" id="KW-0732">Signal</keyword>
<keyword evidence="7" id="KW-1185">Reference proteome</keyword>
<reference evidence="7" key="1">
    <citation type="submission" date="2020-01" db="EMBL/GenBank/DDBJ databases">
        <title>Sphingomonas sp. strain CSW-10.</title>
        <authorList>
            <person name="Chen W.-M."/>
        </authorList>
    </citation>
    <scope>NUCLEOTIDE SEQUENCE [LARGE SCALE GENOMIC DNA]</scope>
    <source>
        <strain evidence="7">NST-5</strain>
    </source>
</reference>
<sequence>MKKTFKFLAIALSIGLMAFSTKNNKTFTVVIDAGHGGKDYGAMVNSDSEKAITERVAKQIATLNQDENVVIHFTRNDDNFVSLEERTKQINNLKPDLVVSIHVSANASEAPSGMEFYVYEENNFSEKSKEFASKIEQKFVSNNYKSRGVKKAPFYILKKSEAPSVLVELGFLSNTNDYKYLTNKAEQDKIASIILDFIKENK</sequence>
<dbReference type="CDD" id="cd02696">
    <property type="entry name" value="MurNAc-LAA"/>
    <property type="match status" value="1"/>
</dbReference>
<evidence type="ECO:0000313" key="7">
    <source>
        <dbReference type="Proteomes" id="UP000798602"/>
    </source>
</evidence>
<evidence type="ECO:0000256" key="4">
    <source>
        <dbReference type="SAM" id="SignalP"/>
    </source>
</evidence>
<proteinExistence type="predicted"/>
<gene>
    <name evidence="6" type="ORF">GV828_12580</name>
</gene>
<dbReference type="PANTHER" id="PTHR30404">
    <property type="entry name" value="N-ACETYLMURAMOYL-L-ALANINE AMIDASE"/>
    <property type="match status" value="1"/>
</dbReference>
<dbReference type="RefSeq" id="WP_166537853.1">
    <property type="nucleotide sequence ID" value="NZ_JAABLM010000020.1"/>
</dbReference>
<dbReference type="EC" id="3.5.1.28" evidence="2"/>
<organism evidence="6 7">
    <name type="scientific">Flavobacterium ichthyis</name>
    <dbReference type="NCBI Taxonomy" id="2698827"/>
    <lineage>
        <taxon>Bacteria</taxon>
        <taxon>Pseudomonadati</taxon>
        <taxon>Bacteroidota</taxon>
        <taxon>Flavobacteriia</taxon>
        <taxon>Flavobacteriales</taxon>
        <taxon>Flavobacteriaceae</taxon>
        <taxon>Flavobacterium</taxon>
    </lineage>
</organism>
<protein>
    <recommendedName>
        <fullName evidence="2">N-acetylmuramoyl-L-alanine amidase</fullName>
        <ecNumber evidence="2">3.5.1.28</ecNumber>
    </recommendedName>
</protein>
<accession>A0ABW9ZAV9</accession>
<comment type="caution">
    <text evidence="6">The sequence shown here is derived from an EMBL/GenBank/DDBJ whole genome shotgun (WGS) entry which is preliminary data.</text>
</comment>
<feature type="chain" id="PRO_5045184902" description="N-acetylmuramoyl-L-alanine amidase" evidence="4">
    <location>
        <begin position="19"/>
        <end position="202"/>
    </location>
</feature>
<evidence type="ECO:0000256" key="2">
    <source>
        <dbReference type="ARBA" id="ARBA00011901"/>
    </source>
</evidence>
<keyword evidence="3" id="KW-0378">Hydrolase</keyword>
<dbReference type="InterPro" id="IPR002508">
    <property type="entry name" value="MurNAc-LAA_cat"/>
</dbReference>
<dbReference type="SMART" id="SM00646">
    <property type="entry name" value="Ami_3"/>
    <property type="match status" value="1"/>
</dbReference>
<feature type="domain" description="MurNAc-LAA" evidence="5">
    <location>
        <begin position="87"/>
        <end position="199"/>
    </location>
</feature>
<dbReference type="InterPro" id="IPR050695">
    <property type="entry name" value="N-acetylmuramoyl_amidase_3"/>
</dbReference>
<dbReference type="Pfam" id="PF01520">
    <property type="entry name" value="Amidase_3"/>
    <property type="match status" value="1"/>
</dbReference>
<name>A0ABW9ZAV9_9FLAO</name>
<evidence type="ECO:0000313" key="6">
    <source>
        <dbReference type="EMBL" id="NBL66036.1"/>
    </source>
</evidence>